<protein>
    <submittedName>
        <fullName evidence="15">Dak1 domain-containing protein</fullName>
    </submittedName>
</protein>
<evidence type="ECO:0000256" key="7">
    <source>
        <dbReference type="ARBA" id="ARBA00022798"/>
    </source>
</evidence>
<evidence type="ECO:0000256" key="2">
    <source>
        <dbReference type="ARBA" id="ARBA00004778"/>
    </source>
</evidence>
<evidence type="ECO:0000256" key="11">
    <source>
        <dbReference type="PIRSR" id="PIRSR612734-1"/>
    </source>
</evidence>
<dbReference type="OrthoDB" id="1724672at2759"/>
<feature type="domain" description="DhaL" evidence="13">
    <location>
        <begin position="393"/>
        <end position="597"/>
    </location>
</feature>
<keyword evidence="7" id="KW-0319">Glycerol metabolism</keyword>
<dbReference type="FunFam" id="3.30.1180.20:FF:000001">
    <property type="entry name" value="Dihydroxyacetone kinase 1"/>
    <property type="match status" value="1"/>
</dbReference>
<dbReference type="Proteomes" id="UP000807353">
    <property type="component" value="Unassembled WGS sequence"/>
</dbReference>
<gene>
    <name evidence="15" type="ORF">BDZ94DRAFT_1291119</name>
</gene>
<comment type="similarity">
    <text evidence="3">Belongs to the dihydroxyacetone kinase (DAK) family.</text>
</comment>
<dbReference type="InterPro" id="IPR004006">
    <property type="entry name" value="DhaK_dom"/>
</dbReference>
<evidence type="ECO:0000256" key="10">
    <source>
        <dbReference type="ARBA" id="ARBA00048898"/>
    </source>
</evidence>
<keyword evidence="4" id="KW-0808">Transferase</keyword>
<dbReference type="GO" id="GO:0019563">
    <property type="term" value="P:glycerol catabolic process"/>
    <property type="evidence" value="ECO:0007669"/>
    <property type="project" value="TreeGrafter"/>
</dbReference>
<evidence type="ECO:0000256" key="4">
    <source>
        <dbReference type="ARBA" id="ARBA00022679"/>
    </source>
</evidence>
<evidence type="ECO:0000256" key="1">
    <source>
        <dbReference type="ARBA" id="ARBA00003264"/>
    </source>
</evidence>
<comment type="function">
    <text evidence="1">Catalyzes both the phosphorylation of dihydroxyacetone and of glyceraldehyde.</text>
</comment>
<reference evidence="15" key="1">
    <citation type="submission" date="2020-11" db="EMBL/GenBank/DDBJ databases">
        <authorList>
            <consortium name="DOE Joint Genome Institute"/>
            <person name="Ahrendt S."/>
            <person name="Riley R."/>
            <person name="Andreopoulos W."/>
            <person name="Labutti K."/>
            <person name="Pangilinan J."/>
            <person name="Ruiz-Duenas F.J."/>
            <person name="Barrasa J.M."/>
            <person name="Sanchez-Garcia M."/>
            <person name="Camarero S."/>
            <person name="Miyauchi S."/>
            <person name="Serrano A."/>
            <person name="Linde D."/>
            <person name="Babiker R."/>
            <person name="Drula E."/>
            <person name="Ayuso-Fernandez I."/>
            <person name="Pacheco R."/>
            <person name="Padilla G."/>
            <person name="Ferreira P."/>
            <person name="Barriuso J."/>
            <person name="Kellner H."/>
            <person name="Castanera R."/>
            <person name="Alfaro M."/>
            <person name="Ramirez L."/>
            <person name="Pisabarro A.G."/>
            <person name="Kuo A."/>
            <person name="Tritt A."/>
            <person name="Lipzen A."/>
            <person name="He G."/>
            <person name="Yan M."/>
            <person name="Ng V."/>
            <person name="Cullen D."/>
            <person name="Martin F."/>
            <person name="Rosso M.-N."/>
            <person name="Henrissat B."/>
            <person name="Hibbett D."/>
            <person name="Martinez A.T."/>
            <person name="Grigoriev I.V."/>
        </authorList>
    </citation>
    <scope>NUCLEOTIDE SEQUENCE</scope>
    <source>
        <strain evidence="15">CBS 247.69</strain>
    </source>
</reference>
<dbReference type="Gene3D" id="3.30.1180.20">
    <property type="entry name" value="Dihydroxyacetone kinase, domain 2"/>
    <property type="match status" value="1"/>
</dbReference>
<evidence type="ECO:0000256" key="5">
    <source>
        <dbReference type="ARBA" id="ARBA00022741"/>
    </source>
</evidence>
<dbReference type="GO" id="GO:0004371">
    <property type="term" value="F:glycerone kinase activity"/>
    <property type="evidence" value="ECO:0007669"/>
    <property type="project" value="UniProtKB-EC"/>
</dbReference>
<dbReference type="InterPro" id="IPR036117">
    <property type="entry name" value="DhaL_dom_sf"/>
</dbReference>
<keyword evidence="5" id="KW-0547">Nucleotide-binding</keyword>
<feature type="binding site" evidence="12">
    <location>
        <position position="112"/>
    </location>
    <ligand>
        <name>substrate</name>
    </ligand>
</feature>
<dbReference type="Gene3D" id="1.25.40.340">
    <property type="match status" value="1"/>
</dbReference>
<dbReference type="SMART" id="SM01120">
    <property type="entry name" value="Dak2"/>
    <property type="match status" value="1"/>
</dbReference>
<name>A0A9P5XZK6_9AGAR</name>
<evidence type="ECO:0000259" key="14">
    <source>
        <dbReference type="PROSITE" id="PS51481"/>
    </source>
</evidence>
<dbReference type="PANTHER" id="PTHR28629">
    <property type="entry name" value="TRIOKINASE/FMN CYCLASE"/>
    <property type="match status" value="1"/>
</dbReference>
<dbReference type="Pfam" id="PF02733">
    <property type="entry name" value="Dak1"/>
    <property type="match status" value="1"/>
</dbReference>
<comment type="caution">
    <text evidence="15">The sequence shown here is derived from an EMBL/GenBank/DDBJ whole genome shotgun (WGS) entry which is preliminary data.</text>
</comment>
<feature type="binding site" evidence="12">
    <location>
        <position position="107"/>
    </location>
    <ligand>
        <name>substrate</name>
    </ligand>
</feature>
<evidence type="ECO:0000259" key="13">
    <source>
        <dbReference type="PROSITE" id="PS51480"/>
    </source>
</evidence>
<dbReference type="FunFam" id="3.40.50.10440:FF:000001">
    <property type="entry name" value="Dihydroxyacetone kinase, DhaK subunit"/>
    <property type="match status" value="1"/>
</dbReference>
<dbReference type="FunFam" id="1.25.40.340:FF:000001">
    <property type="entry name" value="Dihydroxyacetone kinase 1"/>
    <property type="match status" value="1"/>
</dbReference>
<dbReference type="InterPro" id="IPR012734">
    <property type="entry name" value="DhaK_ATP"/>
</dbReference>
<evidence type="ECO:0000256" key="6">
    <source>
        <dbReference type="ARBA" id="ARBA00022777"/>
    </source>
</evidence>
<comment type="catalytic activity">
    <reaction evidence="10">
        <text>dihydroxyacetone + ATP = dihydroxyacetone phosphate + ADP + H(+)</text>
        <dbReference type="Rhea" id="RHEA:15773"/>
        <dbReference type="ChEBI" id="CHEBI:15378"/>
        <dbReference type="ChEBI" id="CHEBI:16016"/>
        <dbReference type="ChEBI" id="CHEBI:30616"/>
        <dbReference type="ChEBI" id="CHEBI:57642"/>
        <dbReference type="ChEBI" id="CHEBI:456216"/>
        <dbReference type="EC" id="2.7.1.29"/>
    </reaction>
</comment>
<keyword evidence="16" id="KW-1185">Reference proteome</keyword>
<feature type="domain" description="DhaK" evidence="14">
    <location>
        <begin position="11"/>
        <end position="353"/>
    </location>
</feature>
<keyword evidence="6" id="KW-0418">Kinase</keyword>
<dbReference type="InterPro" id="IPR004007">
    <property type="entry name" value="DhaL_dom"/>
</dbReference>
<organism evidence="15 16">
    <name type="scientific">Collybia nuda</name>
    <dbReference type="NCBI Taxonomy" id="64659"/>
    <lineage>
        <taxon>Eukaryota</taxon>
        <taxon>Fungi</taxon>
        <taxon>Dikarya</taxon>
        <taxon>Basidiomycota</taxon>
        <taxon>Agaricomycotina</taxon>
        <taxon>Agaricomycetes</taxon>
        <taxon>Agaricomycetidae</taxon>
        <taxon>Agaricales</taxon>
        <taxon>Tricholomatineae</taxon>
        <taxon>Clitocybaceae</taxon>
        <taxon>Collybia</taxon>
    </lineage>
</organism>
<dbReference type="PANTHER" id="PTHR28629:SF14">
    <property type="entry name" value="DIHYDROXYACETONE KINASE 1"/>
    <property type="match status" value="1"/>
</dbReference>
<accession>A0A9P5XZK6</accession>
<evidence type="ECO:0000256" key="12">
    <source>
        <dbReference type="PIRSR" id="PIRSR612734-2"/>
    </source>
</evidence>
<comment type="pathway">
    <text evidence="2">Polyol metabolism; glycerol fermentation; glycerone phosphate from glycerol (oxidative route): step 2/2.</text>
</comment>
<feature type="active site" description="Tele-hemiaminal-histidine intermediate" evidence="11">
    <location>
        <position position="225"/>
    </location>
</feature>
<dbReference type="PROSITE" id="PS51480">
    <property type="entry name" value="DHAL"/>
    <property type="match status" value="1"/>
</dbReference>
<evidence type="ECO:0000313" key="15">
    <source>
        <dbReference type="EMBL" id="KAF9460518.1"/>
    </source>
</evidence>
<dbReference type="Pfam" id="PF02734">
    <property type="entry name" value="Dak2"/>
    <property type="match status" value="1"/>
</dbReference>
<comment type="catalytic activity">
    <reaction evidence="9">
        <text>D-glyceraldehyde + ATP = D-glyceraldehyde 3-phosphate + ADP + H(+)</text>
        <dbReference type="Rhea" id="RHEA:13941"/>
        <dbReference type="ChEBI" id="CHEBI:15378"/>
        <dbReference type="ChEBI" id="CHEBI:17378"/>
        <dbReference type="ChEBI" id="CHEBI:30616"/>
        <dbReference type="ChEBI" id="CHEBI:59776"/>
        <dbReference type="ChEBI" id="CHEBI:456216"/>
        <dbReference type="EC" id="2.7.1.28"/>
    </reaction>
</comment>
<dbReference type="GO" id="GO:0005829">
    <property type="term" value="C:cytosol"/>
    <property type="evidence" value="ECO:0007669"/>
    <property type="project" value="TreeGrafter"/>
</dbReference>
<sequence length="597" mass="62714">MSFQNKHFLNTPESLVLDSLQGLCAVNPRLALDSQNKVVHIASPDRTKVALLCGGGSGHEPAHAGFVGQGILTGAVCGNVFASPNASQVRRGIDLVENDKGTVIIVKNYTGDILNFGLAKEQYAALHPDKADRVKFVIVGDDVAVGKTQGAIVGRRGLAGTVLVYKIAGALAQRGGSLNEVYSIAQWVSSSIATVGVGLEHCHVPGTVASSHLSDSEIEIGMGIHNESGNRRLSPVPPLSKLIPQLLDLLTSTNDPERSFLPFKGKDEVVLLVNNLGGISELEFGGIVAEVRRALEIQGIVIHRVLAGSFMTSLNMPGFSITLLLLPNTSSGSTPELSLILSLLDDKSDAPGWKWSSASPPAAVVTELAAPVELSPGKVQVPRTTLLKSADPKSFILSIERACNALVTAESEITRMDVIAGDGDCGLTLKTGAEAVLAKIREGNIKGTDLVGSIITISQVAEEVMGGTSGALYSIFFSALAQGLQTQISDAETTVTPQIWGLALTSALTKLYTYTRARPPSRTLVDPLAAFVETFTKNPASNFATAVHGAVAAAEGTKNIEAKAGRSAYVEGDRLKEQQVADPGAWGVKVILERLLV</sequence>
<dbReference type="SUPFAM" id="SSF101473">
    <property type="entry name" value="DhaL-like"/>
    <property type="match status" value="1"/>
</dbReference>
<dbReference type="EMBL" id="MU150297">
    <property type="protein sequence ID" value="KAF9460518.1"/>
    <property type="molecule type" value="Genomic_DNA"/>
</dbReference>
<dbReference type="PROSITE" id="PS51481">
    <property type="entry name" value="DHAK"/>
    <property type="match status" value="1"/>
</dbReference>
<evidence type="ECO:0000256" key="9">
    <source>
        <dbReference type="ARBA" id="ARBA00047974"/>
    </source>
</evidence>
<evidence type="ECO:0000313" key="16">
    <source>
        <dbReference type="Proteomes" id="UP000807353"/>
    </source>
</evidence>
<keyword evidence="8" id="KW-0067">ATP-binding</keyword>
<dbReference type="InterPro" id="IPR050861">
    <property type="entry name" value="Dihydroxyacetone_Kinase"/>
</dbReference>
<dbReference type="AlphaFoldDB" id="A0A9P5XZK6"/>
<dbReference type="GO" id="GO:0005524">
    <property type="term" value="F:ATP binding"/>
    <property type="evidence" value="ECO:0007669"/>
    <property type="project" value="UniProtKB-KW"/>
</dbReference>
<dbReference type="Gene3D" id="3.40.50.10440">
    <property type="entry name" value="Dihydroxyacetone kinase, domain 1"/>
    <property type="match status" value="1"/>
</dbReference>
<proteinExistence type="inferred from homology"/>
<evidence type="ECO:0000256" key="8">
    <source>
        <dbReference type="ARBA" id="ARBA00022840"/>
    </source>
</evidence>
<dbReference type="NCBIfam" id="TIGR02361">
    <property type="entry name" value="dak_ATP"/>
    <property type="match status" value="1"/>
</dbReference>
<dbReference type="SUPFAM" id="SSF82549">
    <property type="entry name" value="DAK1/DegV-like"/>
    <property type="match status" value="1"/>
</dbReference>
<dbReference type="GO" id="GO:0050354">
    <property type="term" value="F:triokinase activity"/>
    <property type="evidence" value="ECO:0007669"/>
    <property type="project" value="UniProtKB-EC"/>
</dbReference>
<evidence type="ECO:0000256" key="3">
    <source>
        <dbReference type="ARBA" id="ARBA00008757"/>
    </source>
</evidence>
<feature type="binding site" evidence="12">
    <location>
        <begin position="56"/>
        <end position="59"/>
    </location>
    <ligand>
        <name>substrate</name>
    </ligand>
</feature>